<dbReference type="InterPro" id="IPR001706">
    <property type="entry name" value="Ribosomal_bL35"/>
</dbReference>
<dbReference type="GO" id="GO:0022625">
    <property type="term" value="C:cytosolic large ribosomal subunit"/>
    <property type="evidence" value="ECO:0007669"/>
    <property type="project" value="TreeGrafter"/>
</dbReference>
<dbReference type="Gene3D" id="4.10.410.60">
    <property type="match status" value="1"/>
</dbReference>
<keyword evidence="2 4" id="KW-0689">Ribosomal protein</keyword>
<evidence type="ECO:0000256" key="1">
    <source>
        <dbReference type="ARBA" id="ARBA00006598"/>
    </source>
</evidence>
<proteinExistence type="inferred from homology"/>
<name>A0A645HNL1_9ZZZZ</name>
<dbReference type="EMBL" id="VSSQ01092476">
    <property type="protein sequence ID" value="MPN37694.1"/>
    <property type="molecule type" value="Genomic_DNA"/>
</dbReference>
<gene>
    <name evidence="4" type="primary">rpmI_60</name>
    <name evidence="4" type="ORF">SDC9_185214</name>
</gene>
<dbReference type="PANTHER" id="PTHR33343">
    <property type="entry name" value="54S RIBOSOMAL PROTEIN BL35M"/>
    <property type="match status" value="1"/>
</dbReference>
<sequence>MPKMKTHRGAAKRFNMTKTGLVKRSKAYKSHILNKKSSKRKRNLRKGTYICAAEQKNIRMLIPYK</sequence>
<dbReference type="GO" id="GO:0006412">
    <property type="term" value="P:translation"/>
    <property type="evidence" value="ECO:0007669"/>
    <property type="project" value="InterPro"/>
</dbReference>
<comment type="caution">
    <text evidence="4">The sequence shown here is derived from an EMBL/GenBank/DDBJ whole genome shotgun (WGS) entry which is preliminary data.</text>
</comment>
<evidence type="ECO:0000256" key="3">
    <source>
        <dbReference type="ARBA" id="ARBA00023274"/>
    </source>
</evidence>
<dbReference type="InterPro" id="IPR021137">
    <property type="entry name" value="Ribosomal_bL35-like"/>
</dbReference>
<dbReference type="PANTHER" id="PTHR33343:SF1">
    <property type="entry name" value="LARGE RIBOSOMAL SUBUNIT PROTEIN BL35M"/>
    <property type="match status" value="1"/>
</dbReference>
<dbReference type="PROSITE" id="PS00936">
    <property type="entry name" value="RIBOSOMAL_L35"/>
    <property type="match status" value="1"/>
</dbReference>
<evidence type="ECO:0000256" key="2">
    <source>
        <dbReference type="ARBA" id="ARBA00022980"/>
    </source>
</evidence>
<dbReference type="GO" id="GO:0003735">
    <property type="term" value="F:structural constituent of ribosome"/>
    <property type="evidence" value="ECO:0007669"/>
    <property type="project" value="InterPro"/>
</dbReference>
<reference evidence="4" key="1">
    <citation type="submission" date="2019-08" db="EMBL/GenBank/DDBJ databases">
        <authorList>
            <person name="Kucharzyk K."/>
            <person name="Murdoch R.W."/>
            <person name="Higgins S."/>
            <person name="Loffler F."/>
        </authorList>
    </citation>
    <scope>NUCLEOTIDE SEQUENCE</scope>
</reference>
<evidence type="ECO:0000313" key="4">
    <source>
        <dbReference type="EMBL" id="MPN37694.1"/>
    </source>
</evidence>
<dbReference type="SUPFAM" id="SSF143034">
    <property type="entry name" value="L35p-like"/>
    <property type="match status" value="1"/>
</dbReference>
<protein>
    <submittedName>
        <fullName evidence="4">50S ribosomal protein L35</fullName>
    </submittedName>
</protein>
<dbReference type="NCBIfam" id="TIGR00001">
    <property type="entry name" value="rpmI_bact"/>
    <property type="match status" value="1"/>
</dbReference>
<accession>A0A645HNL1</accession>
<dbReference type="PRINTS" id="PR00064">
    <property type="entry name" value="RIBOSOMALL35"/>
</dbReference>
<dbReference type="InterPro" id="IPR037229">
    <property type="entry name" value="Ribosomal_bL35_sf"/>
</dbReference>
<dbReference type="Pfam" id="PF01632">
    <property type="entry name" value="Ribosomal_L35p"/>
    <property type="match status" value="1"/>
</dbReference>
<dbReference type="AlphaFoldDB" id="A0A645HNL1"/>
<comment type="similarity">
    <text evidence="1">Belongs to the bacterial ribosomal protein bL35 family.</text>
</comment>
<keyword evidence="3" id="KW-0687">Ribonucleoprotein</keyword>
<dbReference type="FunFam" id="4.10.410.60:FF:000001">
    <property type="entry name" value="50S ribosomal protein L35"/>
    <property type="match status" value="1"/>
</dbReference>
<dbReference type="HAMAP" id="MF_00514">
    <property type="entry name" value="Ribosomal_bL35"/>
    <property type="match status" value="1"/>
</dbReference>
<dbReference type="InterPro" id="IPR018265">
    <property type="entry name" value="Ribosomal_bL35_CS"/>
</dbReference>
<organism evidence="4">
    <name type="scientific">bioreactor metagenome</name>
    <dbReference type="NCBI Taxonomy" id="1076179"/>
    <lineage>
        <taxon>unclassified sequences</taxon>
        <taxon>metagenomes</taxon>
        <taxon>ecological metagenomes</taxon>
    </lineage>
</organism>